<keyword evidence="4" id="KW-1185">Reference proteome</keyword>
<evidence type="ECO:0000313" key="4">
    <source>
        <dbReference type="Proteomes" id="UP001177023"/>
    </source>
</evidence>
<name>A0AA36G177_9BILA</name>
<dbReference type="PANTHER" id="PTHR11909">
    <property type="entry name" value="CASEIN KINASE-RELATED"/>
    <property type="match status" value="1"/>
</dbReference>
<sequence length="189" mass="22047">MHRDEDLGRRDDIYSLLFMFIELHSGLPWQEDKNKDDISSKKLYFEEHPGELAKFLPAELDGNFQALRLLTFYSRPNYRTVYEGLLAIMKRCRVKMTDRYDFETEAEHAAWVKGGAKRCQCEEQLKLMDHDPIRIHGPPPLTADNADEPGPTREDLKFAPSPRSSKYQEQSRSGNKSKKSKKSIKQKKR</sequence>
<dbReference type="Gene3D" id="1.10.510.10">
    <property type="entry name" value="Transferase(Phosphotransferase) domain 1"/>
    <property type="match status" value="1"/>
</dbReference>
<evidence type="ECO:0000313" key="2">
    <source>
        <dbReference type="EMBL" id="CAJ0566144.1"/>
    </source>
</evidence>
<proteinExistence type="predicted"/>
<dbReference type="EMBL" id="CATQJA010002033">
    <property type="protein sequence ID" value="CAJ0569457.1"/>
    <property type="molecule type" value="Genomic_DNA"/>
</dbReference>
<comment type="caution">
    <text evidence="3">The sequence shown here is derived from an EMBL/GenBank/DDBJ whole genome shotgun (WGS) entry which is preliminary data.</text>
</comment>
<evidence type="ECO:0000256" key="1">
    <source>
        <dbReference type="SAM" id="MobiDB-lite"/>
    </source>
</evidence>
<feature type="compositionally biased region" description="Basic residues" evidence="1">
    <location>
        <begin position="175"/>
        <end position="189"/>
    </location>
</feature>
<dbReference type="SUPFAM" id="SSF56112">
    <property type="entry name" value="Protein kinase-like (PK-like)"/>
    <property type="match status" value="1"/>
</dbReference>
<reference evidence="3" key="1">
    <citation type="submission" date="2023-06" db="EMBL/GenBank/DDBJ databases">
        <authorList>
            <person name="Delattre M."/>
        </authorList>
    </citation>
    <scope>NUCLEOTIDE SEQUENCE</scope>
    <source>
        <strain evidence="3">AF72</strain>
    </source>
</reference>
<evidence type="ECO:0000313" key="3">
    <source>
        <dbReference type="EMBL" id="CAJ0569457.1"/>
    </source>
</evidence>
<dbReference type="Proteomes" id="UP001177023">
    <property type="component" value="Unassembled WGS sequence"/>
</dbReference>
<dbReference type="EMBL" id="CATQJA010001166">
    <property type="protein sequence ID" value="CAJ0566144.1"/>
    <property type="molecule type" value="Genomic_DNA"/>
</dbReference>
<dbReference type="InterPro" id="IPR011009">
    <property type="entry name" value="Kinase-like_dom_sf"/>
</dbReference>
<feature type="non-terminal residue" evidence="3">
    <location>
        <position position="1"/>
    </location>
</feature>
<gene>
    <name evidence="2" type="ORF">MSPICULIGERA_LOCUS4760</name>
    <name evidence="3" type="ORF">MSPICULIGERA_LOCUS7937</name>
</gene>
<protein>
    <submittedName>
        <fullName evidence="3">Uncharacterized protein</fullName>
    </submittedName>
</protein>
<feature type="region of interest" description="Disordered" evidence="1">
    <location>
        <begin position="130"/>
        <end position="189"/>
    </location>
</feature>
<dbReference type="AlphaFoldDB" id="A0AA36G177"/>
<organism evidence="3 4">
    <name type="scientific">Mesorhabditis spiculigera</name>
    <dbReference type="NCBI Taxonomy" id="96644"/>
    <lineage>
        <taxon>Eukaryota</taxon>
        <taxon>Metazoa</taxon>
        <taxon>Ecdysozoa</taxon>
        <taxon>Nematoda</taxon>
        <taxon>Chromadorea</taxon>
        <taxon>Rhabditida</taxon>
        <taxon>Rhabditina</taxon>
        <taxon>Rhabditomorpha</taxon>
        <taxon>Rhabditoidea</taxon>
        <taxon>Rhabditidae</taxon>
        <taxon>Mesorhabditinae</taxon>
        <taxon>Mesorhabditis</taxon>
    </lineage>
</organism>
<dbReference type="InterPro" id="IPR050235">
    <property type="entry name" value="CK1_Ser-Thr_kinase"/>
</dbReference>
<accession>A0AA36G177</accession>